<feature type="transmembrane region" description="Helical" evidence="9">
    <location>
        <begin position="6"/>
        <end position="29"/>
    </location>
</feature>
<dbReference type="CDD" id="cd00082">
    <property type="entry name" value="HisKA"/>
    <property type="match status" value="1"/>
</dbReference>
<dbReference type="InterPro" id="IPR003660">
    <property type="entry name" value="HAMP_dom"/>
</dbReference>
<dbReference type="SMART" id="SM00304">
    <property type="entry name" value="HAMP"/>
    <property type="match status" value="1"/>
</dbReference>
<dbReference type="GO" id="GO:0000155">
    <property type="term" value="F:phosphorelay sensor kinase activity"/>
    <property type="evidence" value="ECO:0007669"/>
    <property type="project" value="InterPro"/>
</dbReference>
<evidence type="ECO:0000256" key="8">
    <source>
        <dbReference type="SAM" id="Coils"/>
    </source>
</evidence>
<evidence type="ECO:0000256" key="5">
    <source>
        <dbReference type="ARBA" id="ARBA00022679"/>
    </source>
</evidence>
<evidence type="ECO:0000256" key="9">
    <source>
        <dbReference type="SAM" id="Phobius"/>
    </source>
</evidence>
<dbReference type="PROSITE" id="PS50885">
    <property type="entry name" value="HAMP"/>
    <property type="match status" value="1"/>
</dbReference>
<reference evidence="12" key="2">
    <citation type="submission" date="2023-03" db="EMBL/GenBank/DDBJ databases">
        <authorList>
            <person name="Zhang Z."/>
        </authorList>
    </citation>
    <scope>NUCLEOTIDE SEQUENCE</scope>
    <source>
        <strain evidence="12">DSA</strain>
    </source>
</reference>
<dbReference type="Proteomes" id="UP001172911">
    <property type="component" value="Unassembled WGS sequence"/>
</dbReference>
<dbReference type="EC" id="2.7.13.3" evidence="3"/>
<dbReference type="GO" id="GO:0004721">
    <property type="term" value="F:phosphoprotein phosphatase activity"/>
    <property type="evidence" value="ECO:0007669"/>
    <property type="project" value="TreeGrafter"/>
</dbReference>
<dbReference type="Gene3D" id="1.10.287.130">
    <property type="match status" value="1"/>
</dbReference>
<sequence length="448" mass="50507">MKKIGIFIKVFIYTIIFSGLLVGATGVLFSTQIMAYYSGQQLREISGAFKQLIDRTPPGTADITELANQFHNRNQSFQFYITDTDNNIVYMTPGNESGNFDDFDTSSGKSDLLVYLYGGYSLHVVKDDIFSLRYGNLIERVLVMLSAMLAVCVIGAYIFARQITKPIKILTDNTSKMANLEEVPPAPERKDELGTLARDIHSMYEKLKETISKLEDEILRERELEETQRYFFSAASHELKTPIAATSVLLEGMLENVGDYKDHPKYLRECVKMMDTQSKTISEILEIVSLNDGKIVPVPEKLDIRQAVVDLLPDFQTLSEVNGQRIVMDIPAGQTCLADPKMLKKALSNIILNAVQNTPQGSEIRIWTVYATDQYRLCVLNSGARIDEAILPKLFDPFYRVEQARSRKNGRSGLGLTIVRKTLEAMNIDFTLKNTSDGVLFWMNLSKV</sequence>
<keyword evidence="6 12" id="KW-0418">Kinase</keyword>
<dbReference type="SMART" id="SM00388">
    <property type="entry name" value="HisKA"/>
    <property type="match status" value="1"/>
</dbReference>
<evidence type="ECO:0000313" key="13">
    <source>
        <dbReference type="Proteomes" id="UP001172911"/>
    </source>
</evidence>
<accession>A0AAW7ZE54</accession>
<evidence type="ECO:0000256" key="4">
    <source>
        <dbReference type="ARBA" id="ARBA00022553"/>
    </source>
</evidence>
<dbReference type="PANTHER" id="PTHR45453">
    <property type="entry name" value="PHOSPHATE REGULON SENSOR PROTEIN PHOR"/>
    <property type="match status" value="1"/>
</dbReference>
<feature type="transmembrane region" description="Helical" evidence="9">
    <location>
        <begin position="141"/>
        <end position="160"/>
    </location>
</feature>
<dbReference type="PANTHER" id="PTHR45453:SF3">
    <property type="entry name" value="HISTIDINE KINASE"/>
    <property type="match status" value="1"/>
</dbReference>
<comment type="catalytic activity">
    <reaction evidence="1">
        <text>ATP + protein L-histidine = ADP + protein N-phospho-L-histidine.</text>
        <dbReference type="EC" id="2.7.13.3"/>
    </reaction>
</comment>
<proteinExistence type="predicted"/>
<keyword evidence="9" id="KW-1133">Transmembrane helix</keyword>
<dbReference type="SMART" id="SM00387">
    <property type="entry name" value="HATPase_c"/>
    <property type="match status" value="1"/>
</dbReference>
<comment type="caution">
    <text evidence="12">The sequence shown here is derived from an EMBL/GenBank/DDBJ whole genome shotgun (WGS) entry which is preliminary data.</text>
</comment>
<dbReference type="InterPro" id="IPR003594">
    <property type="entry name" value="HATPase_dom"/>
</dbReference>
<dbReference type="PROSITE" id="PS50109">
    <property type="entry name" value="HIS_KIN"/>
    <property type="match status" value="1"/>
</dbReference>
<dbReference type="Pfam" id="PF00512">
    <property type="entry name" value="HisKA"/>
    <property type="match status" value="1"/>
</dbReference>
<name>A0AAW7ZE54_9FIRM</name>
<dbReference type="AlphaFoldDB" id="A0AAW7ZE54"/>
<organism evidence="12 13">
    <name type="scientific">Desulforamulus aquiferis</name>
    <dbReference type="NCBI Taxonomy" id="1397668"/>
    <lineage>
        <taxon>Bacteria</taxon>
        <taxon>Bacillati</taxon>
        <taxon>Bacillota</taxon>
        <taxon>Clostridia</taxon>
        <taxon>Eubacteriales</taxon>
        <taxon>Peptococcaceae</taxon>
        <taxon>Desulforamulus</taxon>
    </lineage>
</organism>
<evidence type="ECO:0000256" key="7">
    <source>
        <dbReference type="ARBA" id="ARBA00023012"/>
    </source>
</evidence>
<keyword evidence="7" id="KW-0902">Two-component regulatory system</keyword>
<evidence type="ECO:0000256" key="1">
    <source>
        <dbReference type="ARBA" id="ARBA00000085"/>
    </source>
</evidence>
<evidence type="ECO:0000256" key="6">
    <source>
        <dbReference type="ARBA" id="ARBA00022777"/>
    </source>
</evidence>
<dbReference type="InterPro" id="IPR003661">
    <property type="entry name" value="HisK_dim/P_dom"/>
</dbReference>
<keyword evidence="4" id="KW-0597">Phosphoprotein</keyword>
<dbReference type="InterPro" id="IPR036890">
    <property type="entry name" value="HATPase_C_sf"/>
</dbReference>
<keyword evidence="13" id="KW-1185">Reference proteome</keyword>
<dbReference type="InterPro" id="IPR036097">
    <property type="entry name" value="HisK_dim/P_sf"/>
</dbReference>
<dbReference type="InterPro" id="IPR005467">
    <property type="entry name" value="His_kinase_dom"/>
</dbReference>
<dbReference type="InterPro" id="IPR050351">
    <property type="entry name" value="BphY/WalK/GraS-like"/>
</dbReference>
<dbReference type="SUPFAM" id="SSF47384">
    <property type="entry name" value="Homodimeric domain of signal transducing histidine kinase"/>
    <property type="match status" value="1"/>
</dbReference>
<keyword evidence="5" id="KW-0808">Transferase</keyword>
<feature type="coiled-coil region" evidence="8">
    <location>
        <begin position="197"/>
        <end position="224"/>
    </location>
</feature>
<evidence type="ECO:0000259" key="10">
    <source>
        <dbReference type="PROSITE" id="PS50109"/>
    </source>
</evidence>
<dbReference type="CDD" id="cd06225">
    <property type="entry name" value="HAMP"/>
    <property type="match status" value="1"/>
</dbReference>
<dbReference type="GO" id="GO:0016036">
    <property type="term" value="P:cellular response to phosphate starvation"/>
    <property type="evidence" value="ECO:0007669"/>
    <property type="project" value="TreeGrafter"/>
</dbReference>
<keyword evidence="9" id="KW-0472">Membrane</keyword>
<dbReference type="Pfam" id="PF02518">
    <property type="entry name" value="HATPase_c"/>
    <property type="match status" value="1"/>
</dbReference>
<gene>
    <name evidence="12" type="ORF">P6N53_10250</name>
</gene>
<evidence type="ECO:0000313" key="12">
    <source>
        <dbReference type="EMBL" id="MDO7787601.1"/>
    </source>
</evidence>
<evidence type="ECO:0000256" key="3">
    <source>
        <dbReference type="ARBA" id="ARBA00012438"/>
    </source>
</evidence>
<dbReference type="SUPFAM" id="SSF55874">
    <property type="entry name" value="ATPase domain of HSP90 chaperone/DNA topoisomerase II/histidine kinase"/>
    <property type="match status" value="1"/>
</dbReference>
<feature type="domain" description="Histidine kinase" evidence="10">
    <location>
        <begin position="234"/>
        <end position="448"/>
    </location>
</feature>
<dbReference type="Gene3D" id="3.30.565.10">
    <property type="entry name" value="Histidine kinase-like ATPase, C-terminal domain"/>
    <property type="match status" value="1"/>
</dbReference>
<keyword evidence="8" id="KW-0175">Coiled coil</keyword>
<dbReference type="GO" id="GO:0005886">
    <property type="term" value="C:plasma membrane"/>
    <property type="evidence" value="ECO:0007669"/>
    <property type="project" value="TreeGrafter"/>
</dbReference>
<feature type="domain" description="HAMP" evidence="11">
    <location>
        <begin position="161"/>
        <end position="212"/>
    </location>
</feature>
<reference evidence="12" key="1">
    <citation type="journal article" date="2023" name="J. Hazard. Mater.">
        <title>Anaerobic biodegradation of pyrene and benzo[a]pyrene by a new sulfate-reducing Desulforamulus aquiferis strain DSA.</title>
        <authorList>
            <person name="Zhang Z."/>
            <person name="Sun J."/>
            <person name="Gong X."/>
            <person name="Wang C."/>
            <person name="Wang H."/>
        </authorList>
    </citation>
    <scope>NUCLEOTIDE SEQUENCE</scope>
    <source>
        <strain evidence="12">DSA</strain>
    </source>
</reference>
<dbReference type="EMBL" id="JARPTC010000014">
    <property type="protein sequence ID" value="MDO7787601.1"/>
    <property type="molecule type" value="Genomic_DNA"/>
</dbReference>
<dbReference type="Gene3D" id="6.10.340.10">
    <property type="match status" value="1"/>
</dbReference>
<dbReference type="SUPFAM" id="SSF158472">
    <property type="entry name" value="HAMP domain-like"/>
    <property type="match status" value="1"/>
</dbReference>
<evidence type="ECO:0000256" key="2">
    <source>
        <dbReference type="ARBA" id="ARBA00004370"/>
    </source>
</evidence>
<dbReference type="Pfam" id="PF00672">
    <property type="entry name" value="HAMP"/>
    <property type="match status" value="1"/>
</dbReference>
<keyword evidence="9" id="KW-0812">Transmembrane</keyword>
<evidence type="ECO:0000259" key="11">
    <source>
        <dbReference type="PROSITE" id="PS50885"/>
    </source>
</evidence>
<protein>
    <recommendedName>
        <fullName evidence="3">histidine kinase</fullName>
        <ecNumber evidence="3">2.7.13.3</ecNumber>
    </recommendedName>
</protein>
<comment type="subcellular location">
    <subcellularLocation>
        <location evidence="2">Membrane</location>
    </subcellularLocation>
</comment>